<dbReference type="RefSeq" id="WP_258454036.1">
    <property type="nucleotide sequence ID" value="NZ_LT906465.1"/>
</dbReference>
<dbReference type="InterPro" id="IPR025367">
    <property type="entry name" value="DUF4271"/>
</dbReference>
<evidence type="ECO:0000313" key="2">
    <source>
        <dbReference type="EMBL" id="SNV47271.1"/>
    </source>
</evidence>
<dbReference type="KEGG" id="ctak:4412677_01713"/>
<gene>
    <name evidence="2" type="ORF">SAMEA4412677_01713</name>
</gene>
<feature type="transmembrane region" description="Helical" evidence="1">
    <location>
        <begin position="49"/>
        <end position="72"/>
    </location>
</feature>
<keyword evidence="1" id="KW-0812">Transmembrane</keyword>
<organism evidence="2 3">
    <name type="scientific">Chryseobacterium taklimakanense</name>
    <dbReference type="NCBI Taxonomy" id="536441"/>
    <lineage>
        <taxon>Bacteria</taxon>
        <taxon>Pseudomonadati</taxon>
        <taxon>Bacteroidota</taxon>
        <taxon>Flavobacteriia</taxon>
        <taxon>Flavobacteriales</taxon>
        <taxon>Weeksellaceae</taxon>
        <taxon>Chryseobacterium group</taxon>
        <taxon>Chryseobacterium</taxon>
    </lineage>
</organism>
<name>A0A239XK31_9FLAO</name>
<keyword evidence="1" id="KW-1133">Transmembrane helix</keyword>
<keyword evidence="3" id="KW-1185">Reference proteome</keyword>
<feature type="transmembrane region" description="Helical" evidence="1">
    <location>
        <begin position="12"/>
        <end position="29"/>
    </location>
</feature>
<dbReference type="Pfam" id="PF14093">
    <property type="entry name" value="DUF4271"/>
    <property type="match status" value="1"/>
</dbReference>
<evidence type="ECO:0000313" key="3">
    <source>
        <dbReference type="Proteomes" id="UP000215196"/>
    </source>
</evidence>
<protein>
    <recommendedName>
        <fullName evidence="4">DUF4271 domain-containing protein</fullName>
    </recommendedName>
</protein>
<feature type="transmembrane region" description="Helical" evidence="1">
    <location>
        <begin position="133"/>
        <end position="151"/>
    </location>
</feature>
<feature type="transmembrane region" description="Helical" evidence="1">
    <location>
        <begin position="158"/>
        <end position="177"/>
    </location>
</feature>
<dbReference type="Proteomes" id="UP000215196">
    <property type="component" value="Chromosome 1"/>
</dbReference>
<evidence type="ECO:0000256" key="1">
    <source>
        <dbReference type="SAM" id="Phobius"/>
    </source>
</evidence>
<dbReference type="EMBL" id="LT906465">
    <property type="protein sequence ID" value="SNV47271.1"/>
    <property type="molecule type" value="Genomic_DNA"/>
</dbReference>
<dbReference type="AlphaFoldDB" id="A0A239XK31"/>
<proteinExistence type="predicted"/>
<accession>A0A239XK31</accession>
<sequence length="213" mass="25154">MVRLAQQNDWVIFIILGAILVFIIVMQYLQRQSGLGAFFTQNFIDSGNIFPTWLIVSVVYAVLLATFISSYIPILPKFIEEFSFFGYSLNKFGFALLAVSVFYILKFFFTFFLYSSIGQDKKWGRLYFVSSKFYMAVSILLIIANMVNYYFNTDREKLFAISVLSAAMIFIFKNFFYAFNRNYILPNEWYYKFLYICTLQFAPVLALWKLLFY</sequence>
<feature type="transmembrane region" description="Helical" evidence="1">
    <location>
        <begin position="92"/>
        <end position="113"/>
    </location>
</feature>
<keyword evidence="1" id="KW-0472">Membrane</keyword>
<feature type="transmembrane region" description="Helical" evidence="1">
    <location>
        <begin position="189"/>
        <end position="212"/>
    </location>
</feature>
<evidence type="ECO:0008006" key="4">
    <source>
        <dbReference type="Google" id="ProtNLM"/>
    </source>
</evidence>
<reference evidence="2 3" key="1">
    <citation type="submission" date="2017-06" db="EMBL/GenBank/DDBJ databases">
        <authorList>
            <consortium name="Pathogen Informatics"/>
        </authorList>
    </citation>
    <scope>NUCLEOTIDE SEQUENCE [LARGE SCALE GENOMIC DNA]</scope>
    <source>
        <strain evidence="2 3">NCTC13490</strain>
    </source>
</reference>